<protein>
    <submittedName>
        <fullName evidence="2">Uncharacterized protein</fullName>
    </submittedName>
</protein>
<feature type="transmembrane region" description="Helical" evidence="1">
    <location>
        <begin position="12"/>
        <end position="33"/>
    </location>
</feature>
<evidence type="ECO:0000313" key="2">
    <source>
        <dbReference type="EMBL" id="TLG77370.1"/>
    </source>
</evidence>
<keyword evidence="3" id="KW-1185">Reference proteome</keyword>
<organism evidence="2 3">
    <name type="scientific">Culicoidibacter larvae</name>
    <dbReference type="NCBI Taxonomy" id="2579976"/>
    <lineage>
        <taxon>Bacteria</taxon>
        <taxon>Bacillati</taxon>
        <taxon>Bacillota</taxon>
        <taxon>Culicoidibacteria</taxon>
        <taxon>Culicoidibacterales</taxon>
        <taxon>Culicoidibacteraceae</taxon>
        <taxon>Culicoidibacter</taxon>
    </lineage>
</organism>
<feature type="transmembrane region" description="Helical" evidence="1">
    <location>
        <begin position="107"/>
        <end position="128"/>
    </location>
</feature>
<keyword evidence="1" id="KW-1133">Transmembrane helix</keyword>
<evidence type="ECO:0000313" key="3">
    <source>
        <dbReference type="Proteomes" id="UP000306912"/>
    </source>
</evidence>
<dbReference type="EMBL" id="VBWP01000001">
    <property type="protein sequence ID" value="TLG77370.1"/>
    <property type="molecule type" value="Genomic_DNA"/>
</dbReference>
<keyword evidence="1" id="KW-0472">Membrane</keyword>
<proteinExistence type="predicted"/>
<feature type="transmembrane region" description="Helical" evidence="1">
    <location>
        <begin position="39"/>
        <end position="72"/>
    </location>
</feature>
<dbReference type="RefSeq" id="WP_138189978.1">
    <property type="nucleotide sequence ID" value="NZ_VBWP01000001.1"/>
</dbReference>
<name>A0A5R8QI55_9FIRM</name>
<dbReference type="InParanoid" id="A0A5R8QI55"/>
<reference evidence="2 3" key="1">
    <citation type="submission" date="2019-05" db="EMBL/GenBank/DDBJ databases">
        <title>Culicoidintestinum kansasii gen. nov., sp. nov. from the gastrointestinal tract of the biting midge, Culicoides sonorensis.</title>
        <authorList>
            <person name="Neupane S."/>
            <person name="Ghosh A."/>
            <person name="Gunther S."/>
            <person name="Martin K."/>
            <person name="Zurek L."/>
        </authorList>
    </citation>
    <scope>NUCLEOTIDE SEQUENCE [LARGE SCALE GENOMIC DNA]</scope>
    <source>
        <strain evidence="2 3">CS-1</strain>
    </source>
</reference>
<comment type="caution">
    <text evidence="2">The sequence shown here is derived from an EMBL/GenBank/DDBJ whole genome shotgun (WGS) entry which is preliminary data.</text>
</comment>
<evidence type="ECO:0000256" key="1">
    <source>
        <dbReference type="SAM" id="Phobius"/>
    </source>
</evidence>
<feature type="transmembrane region" description="Helical" evidence="1">
    <location>
        <begin position="134"/>
        <end position="157"/>
    </location>
</feature>
<gene>
    <name evidence="2" type="ORF">FEZ08_01755</name>
</gene>
<dbReference type="AlphaFoldDB" id="A0A5R8QI55"/>
<keyword evidence="1" id="KW-0812">Transmembrane</keyword>
<dbReference type="Proteomes" id="UP000306912">
    <property type="component" value="Unassembled WGS sequence"/>
</dbReference>
<sequence length="162" mass="17549">MTYSSKKTIASVFGGILLVIAYIIYGFSAWAPAGDDLQGWAIALLIFISAGIVVSIVIQILFNIGASIGIAIQQRDRDDKEVERDIERVIKSSDLEDEMYKLISMKALRVSFVIVSAGFMVTLGLFALGFSPVFGLNVLAAAFFVGSIAEGIMKVYLNERGV</sequence>
<accession>A0A5R8QI55</accession>